<evidence type="ECO:0000313" key="4">
    <source>
        <dbReference type="EMBL" id="KAK3099369.1"/>
    </source>
</evidence>
<keyword evidence="5" id="KW-1185">Reference proteome</keyword>
<dbReference type="Proteomes" id="UP001186944">
    <property type="component" value="Unassembled WGS sequence"/>
</dbReference>
<dbReference type="InterPro" id="IPR031981">
    <property type="entry name" value="MIEAP_C"/>
</dbReference>
<keyword evidence="1" id="KW-0175">Coiled coil</keyword>
<protein>
    <recommendedName>
        <fullName evidence="3">Mitochondria-eating protein C-terminal domain-containing protein</fullName>
    </recommendedName>
</protein>
<dbReference type="EMBL" id="VSWD01000006">
    <property type="protein sequence ID" value="KAK3099369.1"/>
    <property type="molecule type" value="Genomic_DNA"/>
</dbReference>
<comment type="caution">
    <text evidence="4">The sequence shown here is derived from an EMBL/GenBank/DDBJ whole genome shotgun (WGS) entry which is preliminary data.</text>
</comment>
<evidence type="ECO:0000313" key="5">
    <source>
        <dbReference type="Proteomes" id="UP001186944"/>
    </source>
</evidence>
<reference evidence="4" key="1">
    <citation type="submission" date="2019-08" db="EMBL/GenBank/DDBJ databases">
        <title>The improved chromosome-level genome for the pearl oyster Pinctada fucata martensii using PacBio sequencing and Hi-C.</title>
        <authorList>
            <person name="Zheng Z."/>
        </authorList>
    </citation>
    <scope>NUCLEOTIDE SEQUENCE</scope>
    <source>
        <strain evidence="4">ZZ-2019</strain>
        <tissue evidence="4">Adductor muscle</tissue>
    </source>
</reference>
<feature type="domain" description="Mitochondria-eating protein C-terminal" evidence="3">
    <location>
        <begin position="404"/>
        <end position="606"/>
    </location>
</feature>
<feature type="coiled-coil region" evidence="1">
    <location>
        <begin position="327"/>
        <end position="354"/>
    </location>
</feature>
<feature type="region of interest" description="Disordered" evidence="2">
    <location>
        <begin position="103"/>
        <end position="124"/>
    </location>
</feature>
<dbReference type="AlphaFoldDB" id="A0AA88YH95"/>
<gene>
    <name evidence="4" type="ORF">FSP39_003393</name>
</gene>
<accession>A0AA88YH95</accession>
<proteinExistence type="predicted"/>
<sequence>MDKNPPTCPKSETVSDEGLYLPMSPSQAQADQNNLYLPMSPKKRETPQDRKIIGQRARTTCITSGSNTFPGRIRSSFIDSIDNNEEIKDFYEDIEVFEEKCSNRGNSKKKESPPKLPRKEKRYQSDNSDLYSGEYMACPRNTCLRCTKHWESLCNLVKWVEKCQMAHIYRDESPRLEAPNIEGLGLKNVEDKFTSMRTRDQEQLWLLKEIHDMYEKTIADSKKSKISVEETQKLSALADNRRREAGREHNKPDDVGTAFTELWAMFTVLQELLRKQKKGWFGKKVKSPMEPDFKDGKVNCRCHEKISLLEMKIDEQEKNLSLKDDINRRLNDKYSQLENKMSKLKDETDTALVDKDKDIMKLIAERDAALNDKEAALTRLSEVASDKLRADNPAIANLGDENRPLNLAEKFSELYDNEWSDLYDELSDSGHKERDVVDKLLKIVKSVYDYCCRAKDLQEDNLMQNFGIDNSFLTEMKNDQQCGESKSDTDELKLRKQKVRRFLKSTRSFSLEVVKQKMEAEGLLPEAPARETIAYRRFFNRCTRLCWMMQMQERPIVLVFDFKQGGAFSSDMFRHFTRTGKCADFLVWPAMLLHEGGPIIQKGVIQPS</sequence>
<feature type="compositionally biased region" description="Basic and acidic residues" evidence="2">
    <location>
        <begin position="103"/>
        <end position="113"/>
    </location>
</feature>
<dbReference type="Pfam" id="PF16026">
    <property type="entry name" value="MIEAP"/>
    <property type="match status" value="1"/>
</dbReference>
<feature type="region of interest" description="Disordered" evidence="2">
    <location>
        <begin position="1"/>
        <end position="32"/>
    </location>
</feature>
<name>A0AA88YH95_PINIB</name>
<evidence type="ECO:0000259" key="3">
    <source>
        <dbReference type="Pfam" id="PF16026"/>
    </source>
</evidence>
<evidence type="ECO:0000256" key="1">
    <source>
        <dbReference type="SAM" id="Coils"/>
    </source>
</evidence>
<evidence type="ECO:0000256" key="2">
    <source>
        <dbReference type="SAM" id="MobiDB-lite"/>
    </source>
</evidence>
<organism evidence="4 5">
    <name type="scientific">Pinctada imbricata</name>
    <name type="common">Atlantic pearl-oyster</name>
    <name type="synonym">Pinctada martensii</name>
    <dbReference type="NCBI Taxonomy" id="66713"/>
    <lineage>
        <taxon>Eukaryota</taxon>
        <taxon>Metazoa</taxon>
        <taxon>Spiralia</taxon>
        <taxon>Lophotrochozoa</taxon>
        <taxon>Mollusca</taxon>
        <taxon>Bivalvia</taxon>
        <taxon>Autobranchia</taxon>
        <taxon>Pteriomorphia</taxon>
        <taxon>Pterioida</taxon>
        <taxon>Pterioidea</taxon>
        <taxon>Pteriidae</taxon>
        <taxon>Pinctada</taxon>
    </lineage>
</organism>